<evidence type="ECO:0000256" key="9">
    <source>
        <dbReference type="ARBA" id="ARBA00061312"/>
    </source>
</evidence>
<dbReference type="InterPro" id="IPR027417">
    <property type="entry name" value="P-loop_NTPase"/>
</dbReference>
<evidence type="ECO:0000256" key="5">
    <source>
        <dbReference type="ARBA" id="ARBA00022741"/>
    </source>
</evidence>
<keyword evidence="8" id="KW-0539">Nucleus</keyword>
<name>A0A1E4U3D9_PACTA</name>
<gene>
    <name evidence="10" type="ORF">PACTADRAFT_973</name>
</gene>
<evidence type="ECO:0000256" key="1">
    <source>
        <dbReference type="ARBA" id="ARBA00004123"/>
    </source>
</evidence>
<dbReference type="GO" id="GO:0005634">
    <property type="term" value="C:nucleus"/>
    <property type="evidence" value="ECO:0007669"/>
    <property type="project" value="UniProtKB-SubCell"/>
</dbReference>
<dbReference type="Proteomes" id="UP000094236">
    <property type="component" value="Unassembled WGS sequence"/>
</dbReference>
<evidence type="ECO:0000256" key="4">
    <source>
        <dbReference type="ARBA" id="ARBA00022679"/>
    </source>
</evidence>
<keyword evidence="4" id="KW-0808">Transferase</keyword>
<evidence type="ECO:0000313" key="10">
    <source>
        <dbReference type="EMBL" id="ODV98499.1"/>
    </source>
</evidence>
<keyword evidence="7" id="KW-0067">ATP-binding</keyword>
<accession>A0A1E4U3D9</accession>
<dbReference type="EMBL" id="KV454011">
    <property type="protein sequence ID" value="ODV98499.1"/>
    <property type="molecule type" value="Genomic_DNA"/>
</dbReference>
<dbReference type="GO" id="GO:0016301">
    <property type="term" value="F:kinase activity"/>
    <property type="evidence" value="ECO:0007669"/>
    <property type="project" value="UniProtKB-KW"/>
</dbReference>
<dbReference type="STRING" id="669874.A0A1E4U3D9"/>
<keyword evidence="11" id="KW-1185">Reference proteome</keyword>
<dbReference type="SUPFAM" id="SSF52540">
    <property type="entry name" value="P-loop containing nucleoside triphosphate hydrolases"/>
    <property type="match status" value="1"/>
</dbReference>
<evidence type="ECO:0000256" key="3">
    <source>
        <dbReference type="ARBA" id="ARBA00022490"/>
    </source>
</evidence>
<dbReference type="OrthoDB" id="347435at2759"/>
<dbReference type="PANTHER" id="PTHR10285">
    <property type="entry name" value="URIDINE KINASE"/>
    <property type="match status" value="1"/>
</dbReference>
<evidence type="ECO:0000256" key="8">
    <source>
        <dbReference type="ARBA" id="ARBA00023242"/>
    </source>
</evidence>
<sequence>MSIVEVSSQFLEQKIDSHFKKSLSPLIIGISGPQGSGKSYLSLNLSEELSRKFPDLTTVAISIDDFYITYEKQLGLAAEYPDNELISGRGLPGTHDLDLLREILFKIRKREKNVIIPRYNKAAFSGKGDRFPEDQWSYLGDKEIDIVILEGWFLGFRSIKDKDQLMEIWNHISLAAKQKYNNIKVENINFLNEKLSQYEKVWDFFDYFIYITTNDINNVYTWRIDQEHNLKLKTNGDVMSDEEVIKFVDRYMPAYELYYNNLEQNGCVESGETDELKKNLKIGIDIDRKIVDIQNL</sequence>
<evidence type="ECO:0000256" key="2">
    <source>
        <dbReference type="ARBA" id="ARBA00004496"/>
    </source>
</evidence>
<proteinExistence type="inferred from homology"/>
<evidence type="ECO:0000256" key="7">
    <source>
        <dbReference type="ARBA" id="ARBA00022840"/>
    </source>
</evidence>
<protein>
    <recommendedName>
        <fullName evidence="12">Phosphoribulokinase/uridine kinase domain-containing protein</fullName>
    </recommendedName>
</protein>
<reference evidence="11" key="1">
    <citation type="submission" date="2016-05" db="EMBL/GenBank/DDBJ databases">
        <title>Comparative genomics of biotechnologically important yeasts.</title>
        <authorList>
            <consortium name="DOE Joint Genome Institute"/>
            <person name="Riley R."/>
            <person name="Haridas S."/>
            <person name="Wolfe K.H."/>
            <person name="Lopes M.R."/>
            <person name="Hittinger C.T."/>
            <person name="Goker M."/>
            <person name="Salamov A."/>
            <person name="Wisecaver J."/>
            <person name="Long T.M."/>
            <person name="Aerts A.L."/>
            <person name="Barry K."/>
            <person name="Choi C."/>
            <person name="Clum A."/>
            <person name="Coughlan A.Y."/>
            <person name="Deshpande S."/>
            <person name="Douglass A.P."/>
            <person name="Hanson S.J."/>
            <person name="Klenk H.-P."/>
            <person name="Labutti K."/>
            <person name="Lapidus A."/>
            <person name="Lindquist E."/>
            <person name="Lipzen A."/>
            <person name="Meier-Kolthoff J.P."/>
            <person name="Ohm R.A."/>
            <person name="Otillar R.P."/>
            <person name="Pangilinan J."/>
            <person name="Peng Y."/>
            <person name="Rokas A."/>
            <person name="Rosa C.A."/>
            <person name="Scheuner C."/>
            <person name="Sibirny A.A."/>
            <person name="Slot J.C."/>
            <person name="Stielow J.B."/>
            <person name="Sun H."/>
            <person name="Kurtzman C.P."/>
            <person name="Blackwell M."/>
            <person name="Grigoriev I.V."/>
            <person name="Jeffries T.W."/>
        </authorList>
    </citation>
    <scope>NUCLEOTIDE SEQUENCE [LARGE SCALE GENOMIC DNA]</scope>
    <source>
        <strain evidence="11">NRRL Y-2460</strain>
    </source>
</reference>
<dbReference type="FunFam" id="3.40.50.300:FF:001691">
    <property type="entry name" value="Probable ATP-dependent kinase TDA10"/>
    <property type="match status" value="1"/>
</dbReference>
<organism evidence="10 11">
    <name type="scientific">Pachysolen tannophilus NRRL Y-2460</name>
    <dbReference type="NCBI Taxonomy" id="669874"/>
    <lineage>
        <taxon>Eukaryota</taxon>
        <taxon>Fungi</taxon>
        <taxon>Dikarya</taxon>
        <taxon>Ascomycota</taxon>
        <taxon>Saccharomycotina</taxon>
        <taxon>Pichiomycetes</taxon>
        <taxon>Pachysolenaceae</taxon>
        <taxon>Pachysolen</taxon>
    </lineage>
</organism>
<dbReference type="GO" id="GO:0005524">
    <property type="term" value="F:ATP binding"/>
    <property type="evidence" value="ECO:0007669"/>
    <property type="project" value="UniProtKB-KW"/>
</dbReference>
<dbReference type="Gene3D" id="3.40.50.300">
    <property type="entry name" value="P-loop containing nucleotide triphosphate hydrolases"/>
    <property type="match status" value="1"/>
</dbReference>
<dbReference type="GO" id="GO:0005737">
    <property type="term" value="C:cytoplasm"/>
    <property type="evidence" value="ECO:0007669"/>
    <property type="project" value="UniProtKB-SubCell"/>
</dbReference>
<keyword evidence="3" id="KW-0963">Cytoplasm</keyword>
<evidence type="ECO:0008006" key="12">
    <source>
        <dbReference type="Google" id="ProtNLM"/>
    </source>
</evidence>
<keyword evidence="5" id="KW-0547">Nucleotide-binding</keyword>
<comment type="subcellular location">
    <subcellularLocation>
        <location evidence="2">Cytoplasm</location>
    </subcellularLocation>
    <subcellularLocation>
        <location evidence="1">Nucleus</location>
    </subcellularLocation>
</comment>
<evidence type="ECO:0000313" key="11">
    <source>
        <dbReference type="Proteomes" id="UP000094236"/>
    </source>
</evidence>
<comment type="similarity">
    <text evidence="9">Belongs to the GLYK kinase family.</text>
</comment>
<keyword evidence="6" id="KW-0418">Kinase</keyword>
<evidence type="ECO:0000256" key="6">
    <source>
        <dbReference type="ARBA" id="ARBA00022777"/>
    </source>
</evidence>
<dbReference type="AlphaFoldDB" id="A0A1E4U3D9"/>